<dbReference type="Proteomes" id="UP001558101">
    <property type="component" value="Unassembled WGS sequence"/>
</dbReference>
<evidence type="ECO:0000313" key="1">
    <source>
        <dbReference type="EMBL" id="MEX3171395.1"/>
    </source>
</evidence>
<sequence>MQHKNQHLMLKNSLRVTRLPELQKAGEKYGFFSAHGQTATAQQHFSARSRSLGIVKTAWETQ</sequence>
<accession>A0ABV3UG63</accession>
<gene>
    <name evidence="1" type="ORF">AB4M04_04775</name>
</gene>
<dbReference type="RefSeq" id="WP_368453236.1">
    <property type="nucleotide sequence ID" value="NZ_JBFQXQ010000001.1"/>
</dbReference>
<evidence type="ECO:0000313" key="2">
    <source>
        <dbReference type="Proteomes" id="UP001558101"/>
    </source>
</evidence>
<organism evidence="1 2">
    <name type="scientific">Serratia quinivorans</name>
    <dbReference type="NCBI Taxonomy" id="137545"/>
    <lineage>
        <taxon>Bacteria</taxon>
        <taxon>Pseudomonadati</taxon>
        <taxon>Pseudomonadota</taxon>
        <taxon>Gammaproteobacteria</taxon>
        <taxon>Enterobacterales</taxon>
        <taxon>Yersiniaceae</taxon>
        <taxon>Serratia</taxon>
    </lineage>
</organism>
<name>A0ABV3UG63_9GAMM</name>
<dbReference type="EMBL" id="JBFQXQ010000001">
    <property type="protein sequence ID" value="MEX3171395.1"/>
    <property type="molecule type" value="Genomic_DNA"/>
</dbReference>
<protein>
    <submittedName>
        <fullName evidence="1">Uncharacterized protein</fullName>
    </submittedName>
</protein>
<keyword evidence="2" id="KW-1185">Reference proteome</keyword>
<reference evidence="1 2" key="1">
    <citation type="submission" date="2024-07" db="EMBL/GenBank/DDBJ databases">
        <title>Genomes of novel Serratia strains from suburban soil.</title>
        <authorList>
            <person name="Markert E.X."/>
            <person name="Severe K."/>
            <person name="Severe L."/>
            <person name="Twing K.I."/>
            <person name="Ward L.M."/>
        </authorList>
    </citation>
    <scope>NUCLEOTIDE SEQUENCE [LARGE SCALE GENOMIC DNA]</scope>
    <source>
        <strain evidence="1 2">3C-UT</strain>
    </source>
</reference>
<comment type="caution">
    <text evidence="1">The sequence shown here is derived from an EMBL/GenBank/DDBJ whole genome shotgun (WGS) entry which is preliminary data.</text>
</comment>
<proteinExistence type="predicted"/>